<dbReference type="EMBL" id="ASPP01023618">
    <property type="protein sequence ID" value="ETO10156.1"/>
    <property type="molecule type" value="Genomic_DNA"/>
</dbReference>
<dbReference type="InterPro" id="IPR032269">
    <property type="entry name" value="DUF4833"/>
</dbReference>
<comment type="caution">
    <text evidence="2">The sequence shown here is derived from an EMBL/GenBank/DDBJ whole genome shotgun (WGS) entry which is preliminary data.</text>
</comment>
<dbReference type="OrthoDB" id="77762at2759"/>
<keyword evidence="3" id="KW-1185">Reference proteome</keyword>
<gene>
    <name evidence="2" type="ORF">RFI_27219</name>
</gene>
<feature type="domain" description="DUF4833" evidence="1">
    <location>
        <begin position="14"/>
        <end position="167"/>
    </location>
</feature>
<protein>
    <recommendedName>
        <fullName evidence="1">DUF4833 domain-containing protein</fullName>
    </recommendedName>
</protein>
<dbReference type="Pfam" id="PF16117">
    <property type="entry name" value="DUF4833"/>
    <property type="match status" value="1"/>
</dbReference>
<dbReference type="AlphaFoldDB" id="X6M920"/>
<sequence>MPTSLFTEFNKCFFVTVSPPQNYMNYIFFLVGTFRRSKKKLNESDPLEVFWLKIEPSYIKSRRKQGYKDDRSDLTFLENQMAYGVSIEKTKNGGEFKVTFVALSGRPLTLRVGKDGLPHCYGEANGKPCILKEMFVNATENFIGLPSVNYVEMKGVDEETGGNIVEKVVPK</sequence>
<evidence type="ECO:0000259" key="1">
    <source>
        <dbReference type="Pfam" id="PF16117"/>
    </source>
</evidence>
<accession>X6M920</accession>
<proteinExistence type="predicted"/>
<dbReference type="Proteomes" id="UP000023152">
    <property type="component" value="Unassembled WGS sequence"/>
</dbReference>
<evidence type="ECO:0000313" key="3">
    <source>
        <dbReference type="Proteomes" id="UP000023152"/>
    </source>
</evidence>
<name>X6M920_RETFI</name>
<organism evidence="2 3">
    <name type="scientific">Reticulomyxa filosa</name>
    <dbReference type="NCBI Taxonomy" id="46433"/>
    <lineage>
        <taxon>Eukaryota</taxon>
        <taxon>Sar</taxon>
        <taxon>Rhizaria</taxon>
        <taxon>Retaria</taxon>
        <taxon>Foraminifera</taxon>
        <taxon>Monothalamids</taxon>
        <taxon>Reticulomyxidae</taxon>
        <taxon>Reticulomyxa</taxon>
    </lineage>
</organism>
<evidence type="ECO:0000313" key="2">
    <source>
        <dbReference type="EMBL" id="ETO10156.1"/>
    </source>
</evidence>
<reference evidence="2 3" key="1">
    <citation type="journal article" date="2013" name="Curr. Biol.">
        <title>The Genome of the Foraminiferan Reticulomyxa filosa.</title>
        <authorList>
            <person name="Glockner G."/>
            <person name="Hulsmann N."/>
            <person name="Schleicher M."/>
            <person name="Noegel A.A."/>
            <person name="Eichinger L."/>
            <person name="Gallinger C."/>
            <person name="Pawlowski J."/>
            <person name="Sierra R."/>
            <person name="Euteneuer U."/>
            <person name="Pillet L."/>
            <person name="Moustafa A."/>
            <person name="Platzer M."/>
            <person name="Groth M."/>
            <person name="Szafranski K."/>
            <person name="Schliwa M."/>
        </authorList>
    </citation>
    <scope>NUCLEOTIDE SEQUENCE [LARGE SCALE GENOMIC DNA]</scope>
</reference>